<feature type="domain" description="Sulfatase-modifying factor enzyme-like" evidence="2">
    <location>
        <begin position="38"/>
        <end position="329"/>
    </location>
</feature>
<name>A0A951PAB2_9CYAN</name>
<keyword evidence="1" id="KW-0732">Signal</keyword>
<dbReference type="PANTHER" id="PTHR23150:SF19">
    <property type="entry name" value="FORMYLGLYCINE-GENERATING ENZYME"/>
    <property type="match status" value="1"/>
</dbReference>
<dbReference type="SUPFAM" id="SSF56436">
    <property type="entry name" value="C-type lectin-like"/>
    <property type="match status" value="1"/>
</dbReference>
<dbReference type="InterPro" id="IPR042095">
    <property type="entry name" value="SUMF_sf"/>
</dbReference>
<evidence type="ECO:0000259" key="2">
    <source>
        <dbReference type="Pfam" id="PF03781"/>
    </source>
</evidence>
<reference evidence="3" key="2">
    <citation type="journal article" date="2022" name="Microbiol. Resour. Announc.">
        <title>Metagenome Sequencing to Explore Phylogenomics of Terrestrial Cyanobacteria.</title>
        <authorList>
            <person name="Ward R.D."/>
            <person name="Stajich J.E."/>
            <person name="Johansen J.R."/>
            <person name="Huntemann M."/>
            <person name="Clum A."/>
            <person name="Foster B."/>
            <person name="Foster B."/>
            <person name="Roux S."/>
            <person name="Palaniappan K."/>
            <person name="Varghese N."/>
            <person name="Mukherjee S."/>
            <person name="Reddy T.B.K."/>
            <person name="Daum C."/>
            <person name="Copeland A."/>
            <person name="Chen I.A."/>
            <person name="Ivanova N.N."/>
            <person name="Kyrpides N.C."/>
            <person name="Shapiro N."/>
            <person name="Eloe-Fadrosh E.A."/>
            <person name="Pietrasiak N."/>
        </authorList>
    </citation>
    <scope>NUCLEOTIDE SEQUENCE</scope>
    <source>
        <strain evidence="3">GSE-TBD4-15B</strain>
    </source>
</reference>
<protein>
    <submittedName>
        <fullName evidence="3">Formylglycine-generating enzyme family protein</fullName>
    </submittedName>
</protein>
<evidence type="ECO:0000313" key="3">
    <source>
        <dbReference type="EMBL" id="MBW4465558.1"/>
    </source>
</evidence>
<sequence>MKWRSLIRSALGLAIVLCSVIMTHPAALADPAPSCPSDMLLIQGGHFRIGSDEFYPEERTADDVTVSQFCIGKHEVTNAEFTKFFDATGYVTVAEQPLSKADFPDLPDDQRLPGSVVFQMPPPTEGEVPLLSWWHWVPGANWQHPEGSESRIAGREDHPVVHIAYEDAVAYAQWAGLSLPTEAQWEYAARGGLKDKIFAWGNQYSPKKANTWQGKFPLENTHADGYLGTAPVGSFPPNHYGLYDMTGNVWEWTQDWYSLGHTQINHAINPIMADAQQSFDPREPGVVKHVVKGGSYLCAKNYCSRYRPAAREAQSPDTGTSHIGFRLVKNL</sequence>
<feature type="signal peptide" evidence="1">
    <location>
        <begin position="1"/>
        <end position="29"/>
    </location>
</feature>
<feature type="chain" id="PRO_5037675170" evidence="1">
    <location>
        <begin position="30"/>
        <end position="331"/>
    </location>
</feature>
<dbReference type="Gene3D" id="3.90.1580.10">
    <property type="entry name" value="paralog of FGE (formylglycine-generating enzyme)"/>
    <property type="match status" value="1"/>
</dbReference>
<proteinExistence type="predicted"/>
<dbReference type="InterPro" id="IPR005532">
    <property type="entry name" value="SUMF_dom"/>
</dbReference>
<dbReference type="AlphaFoldDB" id="A0A951PAB2"/>
<dbReference type="EMBL" id="JAHHHV010000049">
    <property type="protein sequence ID" value="MBW4465558.1"/>
    <property type="molecule type" value="Genomic_DNA"/>
</dbReference>
<evidence type="ECO:0000256" key="1">
    <source>
        <dbReference type="SAM" id="SignalP"/>
    </source>
</evidence>
<accession>A0A951PAB2</accession>
<comment type="caution">
    <text evidence="3">The sequence shown here is derived from an EMBL/GenBank/DDBJ whole genome shotgun (WGS) entry which is preliminary data.</text>
</comment>
<reference evidence="3" key="1">
    <citation type="submission" date="2021-05" db="EMBL/GenBank/DDBJ databases">
        <authorList>
            <person name="Pietrasiak N."/>
            <person name="Ward R."/>
            <person name="Stajich J.E."/>
            <person name="Kurbessoian T."/>
        </authorList>
    </citation>
    <scope>NUCLEOTIDE SEQUENCE</scope>
    <source>
        <strain evidence="3">GSE-TBD4-15B</strain>
    </source>
</reference>
<organism evidence="3 4">
    <name type="scientific">Pegethrix bostrychoides GSE-TBD4-15B</name>
    <dbReference type="NCBI Taxonomy" id="2839662"/>
    <lineage>
        <taxon>Bacteria</taxon>
        <taxon>Bacillati</taxon>
        <taxon>Cyanobacteriota</taxon>
        <taxon>Cyanophyceae</taxon>
        <taxon>Oculatellales</taxon>
        <taxon>Oculatellaceae</taxon>
        <taxon>Pegethrix</taxon>
    </lineage>
</organism>
<dbReference type="InterPro" id="IPR016187">
    <property type="entry name" value="CTDL_fold"/>
</dbReference>
<gene>
    <name evidence="3" type="ORF">KME07_08970</name>
</gene>
<evidence type="ECO:0000313" key="4">
    <source>
        <dbReference type="Proteomes" id="UP000707356"/>
    </source>
</evidence>
<dbReference type="InterPro" id="IPR051043">
    <property type="entry name" value="Sulfatase_Mod_Factor_Kinase"/>
</dbReference>
<dbReference type="PANTHER" id="PTHR23150">
    <property type="entry name" value="SULFATASE MODIFYING FACTOR 1, 2"/>
    <property type="match status" value="1"/>
</dbReference>
<dbReference type="Proteomes" id="UP000707356">
    <property type="component" value="Unassembled WGS sequence"/>
</dbReference>
<dbReference type="GO" id="GO:0120147">
    <property type="term" value="F:formylglycine-generating oxidase activity"/>
    <property type="evidence" value="ECO:0007669"/>
    <property type="project" value="TreeGrafter"/>
</dbReference>
<dbReference type="Pfam" id="PF03781">
    <property type="entry name" value="FGE-sulfatase"/>
    <property type="match status" value="1"/>
</dbReference>